<dbReference type="AlphaFoldDB" id="A0A6J4L786"/>
<feature type="non-terminal residue" evidence="2">
    <location>
        <position position="75"/>
    </location>
</feature>
<proteinExistence type="predicted"/>
<feature type="transmembrane region" description="Helical" evidence="1">
    <location>
        <begin position="53"/>
        <end position="72"/>
    </location>
</feature>
<gene>
    <name evidence="2" type="ORF">AVDCRST_MAG07-1258</name>
</gene>
<keyword evidence="1" id="KW-1133">Transmembrane helix</keyword>
<dbReference type="Pfam" id="PF06197">
    <property type="entry name" value="DUF998"/>
    <property type="match status" value="1"/>
</dbReference>
<keyword evidence="1" id="KW-0812">Transmembrane</keyword>
<sequence>MEVPRRLGAVCGVVAPVVFVGGWAVLGARTPGYDPLEDAISRLAREGAATRPAMTACFVVFGLLMPVWAGTLSRR</sequence>
<name>A0A6J4L786_9ACTN</name>
<reference evidence="2" key="1">
    <citation type="submission" date="2020-02" db="EMBL/GenBank/DDBJ databases">
        <authorList>
            <person name="Meier V. D."/>
        </authorList>
    </citation>
    <scope>NUCLEOTIDE SEQUENCE</scope>
    <source>
        <strain evidence="2">AVDCRST_MAG07</strain>
    </source>
</reference>
<keyword evidence="1" id="KW-0472">Membrane</keyword>
<evidence type="ECO:0000256" key="1">
    <source>
        <dbReference type="SAM" id="Phobius"/>
    </source>
</evidence>
<evidence type="ECO:0008006" key="3">
    <source>
        <dbReference type="Google" id="ProtNLM"/>
    </source>
</evidence>
<evidence type="ECO:0000313" key="2">
    <source>
        <dbReference type="EMBL" id="CAA9321141.1"/>
    </source>
</evidence>
<feature type="transmembrane region" description="Helical" evidence="1">
    <location>
        <begin position="7"/>
        <end position="26"/>
    </location>
</feature>
<protein>
    <recommendedName>
        <fullName evidence="3">DUF998 domain-containing protein</fullName>
    </recommendedName>
</protein>
<accession>A0A6J4L786</accession>
<dbReference type="EMBL" id="CADCUB010000062">
    <property type="protein sequence ID" value="CAA9321141.1"/>
    <property type="molecule type" value="Genomic_DNA"/>
</dbReference>
<organism evidence="2">
    <name type="scientific">uncultured Frankineae bacterium</name>
    <dbReference type="NCBI Taxonomy" id="437475"/>
    <lineage>
        <taxon>Bacteria</taxon>
        <taxon>Bacillati</taxon>
        <taxon>Actinomycetota</taxon>
        <taxon>Actinomycetes</taxon>
        <taxon>Frankiales</taxon>
        <taxon>environmental samples</taxon>
    </lineage>
</organism>
<dbReference type="InterPro" id="IPR009339">
    <property type="entry name" value="DUF998"/>
</dbReference>